<dbReference type="Proteomes" id="UP000199495">
    <property type="component" value="Unassembled WGS sequence"/>
</dbReference>
<dbReference type="STRING" id="440168.SAMN04487974_11637"/>
<dbReference type="AlphaFoldDB" id="A0A1G7YXJ3"/>
<reference evidence="2 3" key="1">
    <citation type="submission" date="2016-10" db="EMBL/GenBank/DDBJ databases">
        <authorList>
            <person name="de Groot N.N."/>
        </authorList>
    </citation>
    <scope>NUCLEOTIDE SEQUENCE [LARGE SCALE GENOMIC DNA]</scope>
    <source>
        <strain evidence="2 3">CGMCC 1.10267</strain>
    </source>
</reference>
<name>A0A1G7YXJ3_9HYPH</name>
<dbReference type="RefSeq" id="WP_143009425.1">
    <property type="nucleotide sequence ID" value="NZ_FNCS01000016.1"/>
</dbReference>
<evidence type="ECO:0000313" key="3">
    <source>
        <dbReference type="Proteomes" id="UP000199495"/>
    </source>
</evidence>
<keyword evidence="1" id="KW-1133">Transmembrane helix</keyword>
<proteinExistence type="predicted"/>
<accession>A0A1G7YXJ3</accession>
<keyword evidence="3" id="KW-1185">Reference proteome</keyword>
<feature type="transmembrane region" description="Helical" evidence="1">
    <location>
        <begin position="103"/>
        <end position="120"/>
    </location>
</feature>
<sequence>MSAYFLPAAISMALLGFHLVVGGREIAQPLLTSQEFPSDVKHVLYICWHVVSILTGAFALSYLAAAIDPALRTYAIAATILAGAMTLWSLAVVVWKRQSHREMPQWIAFLVLTLSGLWALN</sequence>
<keyword evidence="1" id="KW-0812">Transmembrane</keyword>
<keyword evidence="1" id="KW-0472">Membrane</keyword>
<evidence type="ECO:0000256" key="1">
    <source>
        <dbReference type="SAM" id="Phobius"/>
    </source>
</evidence>
<protein>
    <recommendedName>
        <fullName evidence="4">DUF423 domain-containing protein</fullName>
    </recommendedName>
</protein>
<organism evidence="2 3">
    <name type="scientific">Pelagibacterium luteolum</name>
    <dbReference type="NCBI Taxonomy" id="440168"/>
    <lineage>
        <taxon>Bacteria</taxon>
        <taxon>Pseudomonadati</taxon>
        <taxon>Pseudomonadota</taxon>
        <taxon>Alphaproteobacteria</taxon>
        <taxon>Hyphomicrobiales</taxon>
        <taxon>Devosiaceae</taxon>
        <taxon>Pelagibacterium</taxon>
    </lineage>
</organism>
<gene>
    <name evidence="2" type="ORF">SAMN04487974_11637</name>
</gene>
<evidence type="ECO:0000313" key="2">
    <source>
        <dbReference type="EMBL" id="SDH01055.1"/>
    </source>
</evidence>
<dbReference type="OrthoDB" id="7667463at2"/>
<feature type="transmembrane region" description="Helical" evidence="1">
    <location>
        <begin position="46"/>
        <end position="67"/>
    </location>
</feature>
<evidence type="ECO:0008006" key="4">
    <source>
        <dbReference type="Google" id="ProtNLM"/>
    </source>
</evidence>
<feature type="transmembrane region" description="Helical" evidence="1">
    <location>
        <begin position="74"/>
        <end position="91"/>
    </location>
</feature>
<dbReference type="EMBL" id="FNCS01000016">
    <property type="protein sequence ID" value="SDH01055.1"/>
    <property type="molecule type" value="Genomic_DNA"/>
</dbReference>